<organism evidence="1 2">
    <name type="scientific">Streptomyces coacervatus</name>
    <dbReference type="NCBI Taxonomy" id="647381"/>
    <lineage>
        <taxon>Bacteria</taxon>
        <taxon>Bacillati</taxon>
        <taxon>Actinomycetota</taxon>
        <taxon>Actinomycetes</taxon>
        <taxon>Kitasatosporales</taxon>
        <taxon>Streptomycetaceae</taxon>
        <taxon>Streptomyces</taxon>
    </lineage>
</organism>
<keyword evidence="2" id="KW-1185">Reference proteome</keyword>
<name>A0ABP7HFU7_9ACTN</name>
<accession>A0ABP7HFU7</accession>
<dbReference type="EMBL" id="BAABDE010000013">
    <property type="protein sequence ID" value="GAA3791766.1"/>
    <property type="molecule type" value="Genomic_DNA"/>
</dbReference>
<evidence type="ECO:0000313" key="1">
    <source>
        <dbReference type="EMBL" id="GAA3791766.1"/>
    </source>
</evidence>
<reference evidence="2" key="1">
    <citation type="journal article" date="2019" name="Int. J. Syst. Evol. Microbiol.">
        <title>The Global Catalogue of Microorganisms (GCM) 10K type strain sequencing project: providing services to taxonomists for standard genome sequencing and annotation.</title>
        <authorList>
            <consortium name="The Broad Institute Genomics Platform"/>
            <consortium name="The Broad Institute Genome Sequencing Center for Infectious Disease"/>
            <person name="Wu L."/>
            <person name="Ma J."/>
        </authorList>
    </citation>
    <scope>NUCLEOTIDE SEQUENCE [LARGE SCALE GENOMIC DNA]</scope>
    <source>
        <strain evidence="2">JCM 17138</strain>
    </source>
</reference>
<proteinExistence type="predicted"/>
<protein>
    <submittedName>
        <fullName evidence="1">Uncharacterized protein</fullName>
    </submittedName>
</protein>
<sequence>MPPETFMLSVLPHSVVFADAGEAPARERATRNRAVTTAATAAASWRGFMRDLGMGILSIERWERSHMRNADAGTFRN</sequence>
<dbReference type="Proteomes" id="UP001501009">
    <property type="component" value="Unassembled WGS sequence"/>
</dbReference>
<evidence type="ECO:0000313" key="2">
    <source>
        <dbReference type="Proteomes" id="UP001501009"/>
    </source>
</evidence>
<gene>
    <name evidence="1" type="ORF">GCM10022403_027290</name>
</gene>
<comment type="caution">
    <text evidence="1">The sequence shown here is derived from an EMBL/GenBank/DDBJ whole genome shotgun (WGS) entry which is preliminary data.</text>
</comment>